<keyword evidence="2" id="KW-1185">Reference proteome</keyword>
<sequence>MAIGINPVVFNEDLICRSVGSGIVRMAPVRMSRFFAARFWAGLYSLRIPLRSSCLKYSGIV</sequence>
<dbReference type="EMBL" id="AP023423">
    <property type="protein sequence ID" value="BCK87933.1"/>
    <property type="molecule type" value="Genomic_DNA"/>
</dbReference>
<proteinExistence type="predicted"/>
<dbReference type="AlphaFoldDB" id="A0AAN1XB96"/>
<reference evidence="1 2" key="1">
    <citation type="journal article" date="2022" name="Int. J. Syst. Evol. Microbiol.">
        <title>&lt;i&gt;Sideroxyarcus emersonii&lt;/i&gt; gen. nov. sp. nov., a neutrophilic, microaerobic iron- and thiosulfate-oxidizing bacterium isolated from iron-rich wetland sediment.</title>
        <authorList>
            <person name="Kato S."/>
            <person name="Itoh T."/>
            <person name="Iino T."/>
            <person name="Ohkuma M."/>
        </authorList>
    </citation>
    <scope>NUCLEOTIDE SEQUENCE [LARGE SCALE GENOMIC DNA]</scope>
    <source>
        <strain evidence="1 2">MIZ01</strain>
    </source>
</reference>
<name>A0AAN1XB96_9PROT</name>
<evidence type="ECO:0000313" key="1">
    <source>
        <dbReference type="EMBL" id="BCK87933.1"/>
    </source>
</evidence>
<dbReference type="Proteomes" id="UP001320326">
    <property type="component" value="Chromosome"/>
</dbReference>
<gene>
    <name evidence="1" type="ORF">MIZ01_1730</name>
</gene>
<protein>
    <submittedName>
        <fullName evidence="1">Uncharacterized protein</fullName>
    </submittedName>
</protein>
<accession>A0AAN1XB96</accession>
<dbReference type="KEGG" id="seme:MIZ01_1730"/>
<evidence type="ECO:0000313" key="2">
    <source>
        <dbReference type="Proteomes" id="UP001320326"/>
    </source>
</evidence>
<organism evidence="1 2">
    <name type="scientific">Sideroxyarcus emersonii</name>
    <dbReference type="NCBI Taxonomy" id="2764705"/>
    <lineage>
        <taxon>Bacteria</taxon>
        <taxon>Pseudomonadati</taxon>
        <taxon>Pseudomonadota</taxon>
        <taxon>Betaproteobacteria</taxon>
        <taxon>Nitrosomonadales</taxon>
        <taxon>Gallionellaceae</taxon>
        <taxon>Sideroxyarcus</taxon>
    </lineage>
</organism>